<proteinExistence type="predicted"/>
<sequence length="154" mass="17899">MIFSSFYWAKTAFVSLLMIASITFEATAMERAKQESLRAEQCSNSVSKLFNSIVGTSANEGKHSAASNSNVWKEIDVTLYMDWLDMTIQEYVENGKYCKIKEEIGRDVEEAKIELLNNVRYDLMFTTERMIYWKNGAEENFPKRILLLKEMNYI</sequence>
<reference evidence="3" key="2">
    <citation type="submission" date="2016-06" db="UniProtKB">
        <authorList>
            <consortium name="WormBaseParasite"/>
        </authorList>
    </citation>
    <scope>IDENTIFICATION</scope>
</reference>
<accession>A0A183CHK5</accession>
<keyword evidence="2" id="KW-1185">Reference proteome</keyword>
<dbReference type="WBParaSite" id="GPLIN_001236100">
    <property type="protein sequence ID" value="GPLIN_001236100"/>
    <property type="gene ID" value="GPLIN_001236100"/>
</dbReference>
<dbReference type="AlphaFoldDB" id="A0A183CHK5"/>
<organism evidence="2 3">
    <name type="scientific">Globodera pallida</name>
    <name type="common">Potato cyst nematode worm</name>
    <name type="synonym">Heterodera pallida</name>
    <dbReference type="NCBI Taxonomy" id="36090"/>
    <lineage>
        <taxon>Eukaryota</taxon>
        <taxon>Metazoa</taxon>
        <taxon>Ecdysozoa</taxon>
        <taxon>Nematoda</taxon>
        <taxon>Chromadorea</taxon>
        <taxon>Rhabditida</taxon>
        <taxon>Tylenchina</taxon>
        <taxon>Tylenchomorpha</taxon>
        <taxon>Tylenchoidea</taxon>
        <taxon>Heteroderidae</taxon>
        <taxon>Heteroderinae</taxon>
        <taxon>Globodera</taxon>
    </lineage>
</organism>
<feature type="chain" id="PRO_5008147637" evidence="1">
    <location>
        <begin position="29"/>
        <end position="154"/>
    </location>
</feature>
<feature type="signal peptide" evidence="1">
    <location>
        <begin position="1"/>
        <end position="28"/>
    </location>
</feature>
<reference evidence="2" key="1">
    <citation type="submission" date="2014-05" db="EMBL/GenBank/DDBJ databases">
        <title>The genome and life-stage specific transcriptomes of Globodera pallida elucidate key aspects of plant parasitism by a cyst nematode.</title>
        <authorList>
            <person name="Cotton J.A."/>
            <person name="Lilley C.J."/>
            <person name="Jones L.M."/>
            <person name="Kikuchi T."/>
            <person name="Reid A.J."/>
            <person name="Thorpe P."/>
            <person name="Tsai I.J."/>
            <person name="Beasley H."/>
            <person name="Blok V."/>
            <person name="Cock P.J.A."/>
            <person name="Van den Akker S.E."/>
            <person name="Holroyd N."/>
            <person name="Hunt M."/>
            <person name="Mantelin S."/>
            <person name="Naghra H."/>
            <person name="Pain A."/>
            <person name="Palomares-Rius J.E."/>
            <person name="Zarowiecki M."/>
            <person name="Berriman M."/>
            <person name="Jones J.T."/>
            <person name="Urwin P.E."/>
        </authorList>
    </citation>
    <scope>NUCLEOTIDE SEQUENCE [LARGE SCALE GENOMIC DNA]</scope>
    <source>
        <strain evidence="2">Lindley</strain>
    </source>
</reference>
<keyword evidence="1" id="KW-0732">Signal</keyword>
<name>A0A183CHK5_GLOPA</name>
<evidence type="ECO:0000256" key="1">
    <source>
        <dbReference type="SAM" id="SignalP"/>
    </source>
</evidence>
<dbReference type="Proteomes" id="UP000050741">
    <property type="component" value="Unassembled WGS sequence"/>
</dbReference>
<protein>
    <submittedName>
        <fullName evidence="3">SCP domain-containing protein</fullName>
    </submittedName>
</protein>
<evidence type="ECO:0000313" key="3">
    <source>
        <dbReference type="WBParaSite" id="GPLIN_001236100"/>
    </source>
</evidence>
<evidence type="ECO:0000313" key="2">
    <source>
        <dbReference type="Proteomes" id="UP000050741"/>
    </source>
</evidence>